<dbReference type="PANTHER" id="PTHR43776">
    <property type="entry name" value="TRANSPORT ATP-BINDING PROTEIN"/>
    <property type="match status" value="1"/>
</dbReference>
<dbReference type="Pfam" id="PF00005">
    <property type="entry name" value="ABC_tran"/>
    <property type="match status" value="1"/>
</dbReference>
<comment type="similarity">
    <text evidence="1">Belongs to the ABC transporter superfamily.</text>
</comment>
<dbReference type="InterPro" id="IPR027417">
    <property type="entry name" value="P-loop_NTPase"/>
</dbReference>
<dbReference type="SUPFAM" id="SSF52540">
    <property type="entry name" value="P-loop containing nucleoside triphosphate hydrolases"/>
    <property type="match status" value="1"/>
</dbReference>
<dbReference type="InterPro" id="IPR013563">
    <property type="entry name" value="Oligopep_ABC_C"/>
</dbReference>
<keyword evidence="3" id="KW-0547">Nucleotide-binding</keyword>
<protein>
    <submittedName>
        <fullName evidence="6">ABC transporter ATP-binding protein</fullName>
    </submittedName>
</protein>
<dbReference type="GO" id="GO:0005524">
    <property type="term" value="F:ATP binding"/>
    <property type="evidence" value="ECO:0007669"/>
    <property type="project" value="UniProtKB-KW"/>
</dbReference>
<gene>
    <name evidence="6" type="ORF">E6H00_11320</name>
</gene>
<evidence type="ECO:0000259" key="5">
    <source>
        <dbReference type="PROSITE" id="PS50893"/>
    </source>
</evidence>
<dbReference type="Proteomes" id="UP000318509">
    <property type="component" value="Unassembled WGS sequence"/>
</dbReference>
<dbReference type="GO" id="GO:0016887">
    <property type="term" value="F:ATP hydrolysis activity"/>
    <property type="evidence" value="ECO:0007669"/>
    <property type="project" value="InterPro"/>
</dbReference>
<dbReference type="InterPro" id="IPR050319">
    <property type="entry name" value="ABC_transp_ATP-bind"/>
</dbReference>
<comment type="caution">
    <text evidence="6">The sequence shown here is derived from an EMBL/GenBank/DDBJ whole genome shotgun (WGS) entry which is preliminary data.</text>
</comment>
<dbReference type="NCBIfam" id="TIGR01727">
    <property type="entry name" value="oligo_HPY"/>
    <property type="match status" value="1"/>
</dbReference>
<evidence type="ECO:0000256" key="1">
    <source>
        <dbReference type="ARBA" id="ARBA00005417"/>
    </source>
</evidence>
<proteinExistence type="inferred from homology"/>
<evidence type="ECO:0000313" key="7">
    <source>
        <dbReference type="Proteomes" id="UP000318509"/>
    </source>
</evidence>
<dbReference type="PROSITE" id="PS50893">
    <property type="entry name" value="ABC_TRANSPORTER_2"/>
    <property type="match status" value="1"/>
</dbReference>
<dbReference type="EMBL" id="VBAK01000132">
    <property type="protein sequence ID" value="TMI88942.1"/>
    <property type="molecule type" value="Genomic_DNA"/>
</dbReference>
<dbReference type="GO" id="GO:0015833">
    <property type="term" value="P:peptide transport"/>
    <property type="evidence" value="ECO:0007669"/>
    <property type="project" value="InterPro"/>
</dbReference>
<feature type="non-terminal residue" evidence="6">
    <location>
        <position position="1"/>
    </location>
</feature>
<evidence type="ECO:0000313" key="6">
    <source>
        <dbReference type="EMBL" id="TMI88942.1"/>
    </source>
</evidence>
<sequence>GSRRGRRVLQAMQMVFQNPDTTLNPSWTIRHILARAVQVLLHLGGRPGQRRVAELARQVRLEPRYLDLRAAQLSGGLRQRAAIARAVAGKPALAVCDEPVSALDVSVQAAILGLLEELQATEGVAYILISHDLAVVRYLAGRIGVMYMAQLVEIGDTEAIFAGPKHPYTEALLSAIPTIDGDAARPRIRLGSDIPSLAHPPAGCRFHTRCPRKLGPICEREEPPWQDAGQGHRIRCHIAPDDLRTLQTPAGGEQE</sequence>
<feature type="domain" description="ABC transporter" evidence="5">
    <location>
        <begin position="3"/>
        <end position="173"/>
    </location>
</feature>
<dbReference type="Gene3D" id="3.40.50.300">
    <property type="entry name" value="P-loop containing nucleotide triphosphate hydrolases"/>
    <property type="match status" value="1"/>
</dbReference>
<keyword evidence="4 6" id="KW-0067">ATP-binding</keyword>
<dbReference type="Pfam" id="PF08352">
    <property type="entry name" value="oligo_HPY"/>
    <property type="match status" value="1"/>
</dbReference>
<dbReference type="PANTHER" id="PTHR43776:SF7">
    <property type="entry name" value="D,D-DIPEPTIDE TRANSPORT ATP-BINDING PROTEIN DDPF-RELATED"/>
    <property type="match status" value="1"/>
</dbReference>
<accession>A0A537K097</accession>
<evidence type="ECO:0000256" key="2">
    <source>
        <dbReference type="ARBA" id="ARBA00022448"/>
    </source>
</evidence>
<evidence type="ECO:0000256" key="3">
    <source>
        <dbReference type="ARBA" id="ARBA00022741"/>
    </source>
</evidence>
<dbReference type="AlphaFoldDB" id="A0A537K097"/>
<reference evidence="6 7" key="1">
    <citation type="journal article" date="2019" name="Nat. Microbiol.">
        <title>Mediterranean grassland soil C-N compound turnover is dependent on rainfall and depth, and is mediated by genomically divergent microorganisms.</title>
        <authorList>
            <person name="Diamond S."/>
            <person name="Andeer P.F."/>
            <person name="Li Z."/>
            <person name="Crits-Christoph A."/>
            <person name="Burstein D."/>
            <person name="Anantharaman K."/>
            <person name="Lane K.R."/>
            <person name="Thomas B.C."/>
            <person name="Pan C."/>
            <person name="Northen T.R."/>
            <person name="Banfield J.F."/>
        </authorList>
    </citation>
    <scope>NUCLEOTIDE SEQUENCE [LARGE SCALE GENOMIC DNA]</scope>
    <source>
        <strain evidence="6">NP_3</strain>
    </source>
</reference>
<keyword evidence="2" id="KW-0813">Transport</keyword>
<name>A0A537K097_9BACT</name>
<dbReference type="InterPro" id="IPR003439">
    <property type="entry name" value="ABC_transporter-like_ATP-bd"/>
</dbReference>
<organism evidence="6 7">
    <name type="scientific">Candidatus Segetimicrobium genomatis</name>
    <dbReference type="NCBI Taxonomy" id="2569760"/>
    <lineage>
        <taxon>Bacteria</taxon>
        <taxon>Bacillati</taxon>
        <taxon>Candidatus Sysuimicrobiota</taxon>
        <taxon>Candidatus Sysuimicrobiia</taxon>
        <taxon>Candidatus Sysuimicrobiales</taxon>
        <taxon>Candidatus Segetimicrobiaceae</taxon>
        <taxon>Candidatus Segetimicrobium</taxon>
    </lineage>
</organism>
<evidence type="ECO:0000256" key="4">
    <source>
        <dbReference type="ARBA" id="ARBA00022840"/>
    </source>
</evidence>